<keyword evidence="4" id="KW-0732">Signal</keyword>
<comment type="subcellular location">
    <subcellularLocation>
        <location evidence="1">Secreted</location>
    </subcellularLocation>
</comment>
<feature type="region of interest" description="Disordered" evidence="6">
    <location>
        <begin position="200"/>
        <end position="235"/>
    </location>
</feature>
<keyword evidence="5" id="KW-1015">Disulfide bond</keyword>
<evidence type="ECO:0000259" key="7">
    <source>
        <dbReference type="Pfam" id="PF06394"/>
    </source>
</evidence>
<comment type="similarity">
    <text evidence="2">Belongs to the protease inhibitor I33 family.</text>
</comment>
<dbReference type="AlphaFoldDB" id="A0A0N5AKB3"/>
<evidence type="ECO:0000256" key="1">
    <source>
        <dbReference type="ARBA" id="ARBA00004613"/>
    </source>
</evidence>
<feature type="domain" description="Pepsin inhibitor-3-like repeated" evidence="7">
    <location>
        <begin position="106"/>
        <end position="173"/>
    </location>
</feature>
<evidence type="ECO:0000256" key="6">
    <source>
        <dbReference type="SAM" id="MobiDB-lite"/>
    </source>
</evidence>
<dbReference type="PANTHER" id="PTHR37969:SF4">
    <property type="entry name" value="PEPSIN INHIBITOR-3-LIKE REPEATED DOMAIN-CONTAINING PROTEIN"/>
    <property type="match status" value="1"/>
</dbReference>
<keyword evidence="3" id="KW-0964">Secreted</keyword>
<dbReference type="Pfam" id="PF06394">
    <property type="entry name" value="Pepsin-I3"/>
    <property type="match status" value="2"/>
</dbReference>
<evidence type="ECO:0000256" key="3">
    <source>
        <dbReference type="ARBA" id="ARBA00022525"/>
    </source>
</evidence>
<protein>
    <submittedName>
        <fullName evidence="9">Pepsin-I3 domain-containing protein</fullName>
    </submittedName>
</protein>
<evidence type="ECO:0000256" key="4">
    <source>
        <dbReference type="ARBA" id="ARBA00022729"/>
    </source>
</evidence>
<evidence type="ECO:0000313" key="8">
    <source>
        <dbReference type="Proteomes" id="UP000046393"/>
    </source>
</evidence>
<dbReference type="InterPro" id="IPR051901">
    <property type="entry name" value="Protease_Inhibitor_I33"/>
</dbReference>
<dbReference type="GO" id="GO:0005576">
    <property type="term" value="C:extracellular region"/>
    <property type="evidence" value="ECO:0007669"/>
    <property type="project" value="UniProtKB-SubCell"/>
</dbReference>
<name>A0A0N5AKB3_9BILA</name>
<dbReference type="Proteomes" id="UP000046393">
    <property type="component" value="Unplaced"/>
</dbReference>
<keyword evidence="8" id="KW-1185">Reference proteome</keyword>
<sequence length="243" mass="28356">MPAHFTQTTSGETINLTSSDPHSSVCVVSGNRLYASGYFVRRLTLHEVKELEKYLDEIEEYNKMECSTHFYFKMLREHLIDSSKPTTRWIIAGRIIFPFEQRTMPKRPKAPSFCTAPDTHVHQLDGCIVQNYKIYIGSSFVRELDETERLELDRYNMDIKDYQDRIIENMKQKLGTMVSGVWYPYERELYRVRTTPLDQLQKESENSHNTDVLTSKNEESTSSSKVIPLPPVPKPPKFCTQIF</sequence>
<dbReference type="Gene3D" id="3.30.1120.50">
    <property type="entry name" value="Pepsin inhibitor-3"/>
    <property type="match status" value="2"/>
</dbReference>
<accession>A0A0N5AKB3</accession>
<reference evidence="9" key="1">
    <citation type="submission" date="2017-02" db="UniProtKB">
        <authorList>
            <consortium name="WormBaseParasite"/>
        </authorList>
    </citation>
    <scope>IDENTIFICATION</scope>
</reference>
<feature type="domain" description="Pepsin inhibitor-3-like repeated" evidence="7">
    <location>
        <begin position="23"/>
        <end position="63"/>
    </location>
</feature>
<evidence type="ECO:0000256" key="5">
    <source>
        <dbReference type="ARBA" id="ARBA00023157"/>
    </source>
</evidence>
<proteinExistence type="inferred from homology"/>
<dbReference type="PANTHER" id="PTHR37969">
    <property type="entry name" value="PROTEIN CBG07421-RELATED"/>
    <property type="match status" value="1"/>
</dbReference>
<dbReference type="InterPro" id="IPR038412">
    <property type="entry name" value="Pepsin-I3_sf"/>
</dbReference>
<evidence type="ECO:0000256" key="2">
    <source>
        <dbReference type="ARBA" id="ARBA00008019"/>
    </source>
</evidence>
<dbReference type="WBParaSite" id="SMUV_0000492701-mRNA-1">
    <property type="protein sequence ID" value="SMUV_0000492701-mRNA-1"/>
    <property type="gene ID" value="SMUV_0000492701"/>
</dbReference>
<dbReference type="SUPFAM" id="SSF55149">
    <property type="entry name" value="Pepsin inhibitor-3"/>
    <property type="match status" value="1"/>
</dbReference>
<dbReference type="InterPro" id="IPR010480">
    <property type="entry name" value="Pepsin-I3"/>
</dbReference>
<evidence type="ECO:0000313" key="9">
    <source>
        <dbReference type="WBParaSite" id="SMUV_0000492701-mRNA-1"/>
    </source>
</evidence>
<organism evidence="8 9">
    <name type="scientific">Syphacia muris</name>
    <dbReference type="NCBI Taxonomy" id="451379"/>
    <lineage>
        <taxon>Eukaryota</taxon>
        <taxon>Metazoa</taxon>
        <taxon>Ecdysozoa</taxon>
        <taxon>Nematoda</taxon>
        <taxon>Chromadorea</taxon>
        <taxon>Rhabditida</taxon>
        <taxon>Spirurina</taxon>
        <taxon>Oxyuridomorpha</taxon>
        <taxon>Oxyuroidea</taxon>
        <taxon>Oxyuridae</taxon>
        <taxon>Syphacia</taxon>
    </lineage>
</organism>